<dbReference type="Proteomes" id="UP000887576">
    <property type="component" value="Unplaced"/>
</dbReference>
<proteinExistence type="predicted"/>
<evidence type="ECO:0000313" key="2">
    <source>
        <dbReference type="WBParaSite" id="JU765_v2.g11097.t1"/>
    </source>
</evidence>
<reference evidence="2" key="1">
    <citation type="submission" date="2022-11" db="UniProtKB">
        <authorList>
            <consortium name="WormBaseParasite"/>
        </authorList>
    </citation>
    <scope>IDENTIFICATION</scope>
</reference>
<name>A0AC34PY39_9BILA</name>
<evidence type="ECO:0000313" key="1">
    <source>
        <dbReference type="Proteomes" id="UP000887576"/>
    </source>
</evidence>
<protein>
    <submittedName>
        <fullName evidence="2">Uncharacterized protein</fullName>
    </submittedName>
</protein>
<accession>A0AC34PY39</accession>
<dbReference type="WBParaSite" id="JU765_v2.g11097.t1">
    <property type="protein sequence ID" value="JU765_v2.g11097.t1"/>
    <property type="gene ID" value="JU765_v2.g11097"/>
</dbReference>
<organism evidence="1 2">
    <name type="scientific">Panagrolaimus sp. JU765</name>
    <dbReference type="NCBI Taxonomy" id="591449"/>
    <lineage>
        <taxon>Eukaryota</taxon>
        <taxon>Metazoa</taxon>
        <taxon>Ecdysozoa</taxon>
        <taxon>Nematoda</taxon>
        <taxon>Chromadorea</taxon>
        <taxon>Rhabditida</taxon>
        <taxon>Tylenchina</taxon>
        <taxon>Panagrolaimomorpha</taxon>
        <taxon>Panagrolaimoidea</taxon>
        <taxon>Panagrolaimidae</taxon>
        <taxon>Panagrolaimus</taxon>
    </lineage>
</organism>
<sequence>MQKKFLLVLLLGVFVLATHAEKDSGNDSGCTPDENGSSSGDCAGDENDNQDAGSWGKSFEKDDKDAKDLTDGAEMNDGDCDLVSGLNNLSETITVTADRQILLDFIVKLKLKLKVKADITIVSTMLLDFQAENPRIWEMVAYKNLTMHGLALGRLSKLVAYKQSLVISGVTMLDMNDDCPLIEAILN</sequence>